<dbReference type="Gene3D" id="1.10.101.10">
    <property type="entry name" value="PGBD-like superfamily/PGBD"/>
    <property type="match status" value="1"/>
</dbReference>
<feature type="signal peptide" evidence="2">
    <location>
        <begin position="1"/>
        <end position="22"/>
    </location>
</feature>
<accession>A0A1G2EMV9</accession>
<name>A0A1G2EMV9_9BACT</name>
<comment type="caution">
    <text evidence="4">The sequence shown here is derived from an EMBL/GenBank/DDBJ whole genome shotgun (WGS) entry which is preliminary data.</text>
</comment>
<proteinExistence type="predicted"/>
<dbReference type="InterPro" id="IPR036365">
    <property type="entry name" value="PGBD-like_sf"/>
</dbReference>
<dbReference type="InterPro" id="IPR036366">
    <property type="entry name" value="PGBDSf"/>
</dbReference>
<sequence>MRKSVFALAVIILFGSALSASADVLGGKKIFYIDSGYDISGRKEVEAILVKKSDRIYFYADVSWWNFVFQEEVLKSLDQLGREFDQTIYPNLISAYGDEPNPGIDGDPAITVLIHPMKKGSGGYFRSADEYSKILVSDSNQREMLYLNSEHITSLLAKSFLAHEFVHLITFNQKENKNNVVEEVWLNEMRAEYAPTFLGYDDIFENSNLENRLQNFAENPSESLTEWRGTKSNYGSINLFAQYIFGNYGLSLLSDSIRSEYVGIESIDYALKKNGFSETFSDVFTNWTITVLINDCAYGQKYCLSNPNLKDFHINPKISFLPMAGESTLTLSDIVQVWAGNWYKVIGGNGNLTFKFQSQEPVFKVPYIILSNSGNHRIGFLKQGEDLAVDNFGSEVRAFYLLPTAQSIENKKPFYSFSWTASNSKNQQGESELIEGLLAQIETLKNQIAQAQAKINAILGKSDYCDISSVRFGQSGEEVKCLQQFLKNQGVYPEGLTTGYFGPLTKKAVARFQEKYAAEILTPLGLVSGTGFVGPNTKAKIRELM</sequence>
<feature type="domain" description="Peptidoglycan binding-like" evidence="3">
    <location>
        <begin position="475"/>
        <end position="516"/>
    </location>
</feature>
<keyword evidence="1" id="KW-0175">Coiled coil</keyword>
<feature type="chain" id="PRO_5009582754" description="Peptidoglycan binding-like domain-containing protein" evidence="2">
    <location>
        <begin position="23"/>
        <end position="545"/>
    </location>
</feature>
<evidence type="ECO:0000259" key="3">
    <source>
        <dbReference type="Pfam" id="PF01471"/>
    </source>
</evidence>
<keyword evidence="2" id="KW-0732">Signal</keyword>
<dbReference type="Proteomes" id="UP000177740">
    <property type="component" value="Unassembled WGS sequence"/>
</dbReference>
<evidence type="ECO:0000313" key="4">
    <source>
        <dbReference type="EMBL" id="OGZ27123.1"/>
    </source>
</evidence>
<evidence type="ECO:0000256" key="2">
    <source>
        <dbReference type="SAM" id="SignalP"/>
    </source>
</evidence>
<organism evidence="4 5">
    <name type="scientific">Candidatus Nealsonbacteria bacterium RIFOXYB1_FULL_40_15</name>
    <dbReference type="NCBI Taxonomy" id="1801677"/>
    <lineage>
        <taxon>Bacteria</taxon>
        <taxon>Candidatus Nealsoniibacteriota</taxon>
    </lineage>
</organism>
<feature type="coiled-coil region" evidence="1">
    <location>
        <begin position="434"/>
        <end position="461"/>
    </location>
</feature>
<dbReference type="SUPFAM" id="SSF47090">
    <property type="entry name" value="PGBD-like"/>
    <property type="match status" value="1"/>
</dbReference>
<reference evidence="4 5" key="1">
    <citation type="journal article" date="2016" name="Nat. Commun.">
        <title>Thousands of microbial genomes shed light on interconnected biogeochemical processes in an aquifer system.</title>
        <authorList>
            <person name="Anantharaman K."/>
            <person name="Brown C.T."/>
            <person name="Hug L.A."/>
            <person name="Sharon I."/>
            <person name="Castelle C.J."/>
            <person name="Probst A.J."/>
            <person name="Thomas B.C."/>
            <person name="Singh A."/>
            <person name="Wilkins M.J."/>
            <person name="Karaoz U."/>
            <person name="Brodie E.L."/>
            <person name="Williams K.H."/>
            <person name="Hubbard S.S."/>
            <person name="Banfield J.F."/>
        </authorList>
    </citation>
    <scope>NUCLEOTIDE SEQUENCE [LARGE SCALE GENOMIC DNA]</scope>
</reference>
<evidence type="ECO:0000313" key="5">
    <source>
        <dbReference type="Proteomes" id="UP000177740"/>
    </source>
</evidence>
<dbReference type="AlphaFoldDB" id="A0A1G2EMV9"/>
<evidence type="ECO:0000256" key="1">
    <source>
        <dbReference type="SAM" id="Coils"/>
    </source>
</evidence>
<protein>
    <recommendedName>
        <fullName evidence="3">Peptidoglycan binding-like domain-containing protein</fullName>
    </recommendedName>
</protein>
<dbReference type="EMBL" id="MHMM01000010">
    <property type="protein sequence ID" value="OGZ27123.1"/>
    <property type="molecule type" value="Genomic_DNA"/>
</dbReference>
<dbReference type="STRING" id="1801677.A2365_00435"/>
<gene>
    <name evidence="4" type="ORF">A2365_00435</name>
</gene>
<dbReference type="Pfam" id="PF01471">
    <property type="entry name" value="PG_binding_1"/>
    <property type="match status" value="1"/>
</dbReference>
<dbReference type="InterPro" id="IPR002477">
    <property type="entry name" value="Peptidoglycan-bd-like"/>
</dbReference>